<dbReference type="Proteomes" id="UP000249464">
    <property type="component" value="Unassembled WGS sequence"/>
</dbReference>
<evidence type="ECO:0000313" key="3">
    <source>
        <dbReference type="Proteomes" id="UP000249464"/>
    </source>
</evidence>
<proteinExistence type="predicted"/>
<accession>A0A2X0PGK5</accession>
<evidence type="ECO:0000256" key="1">
    <source>
        <dbReference type="SAM" id="MobiDB-lite"/>
    </source>
</evidence>
<gene>
    <name evidence="2" type="primary">BQ5605_C036g11551</name>
    <name evidence="2" type="ORF">BQ5605_C036G11551</name>
</gene>
<sequence>MLNFILLQAFEHFNLGRPFLPRRFSRLGHLSYVDSYSSRETGSATKARSVSVQNISKSKERSKRRGRLGPARIGD</sequence>
<organism evidence="2 3">
    <name type="scientific">Microbotryum silenes-dioicae</name>
    <dbReference type="NCBI Taxonomy" id="796604"/>
    <lineage>
        <taxon>Eukaryota</taxon>
        <taxon>Fungi</taxon>
        <taxon>Dikarya</taxon>
        <taxon>Basidiomycota</taxon>
        <taxon>Pucciniomycotina</taxon>
        <taxon>Microbotryomycetes</taxon>
        <taxon>Microbotryales</taxon>
        <taxon>Microbotryaceae</taxon>
        <taxon>Microbotryum</taxon>
    </lineage>
</organism>
<feature type="region of interest" description="Disordered" evidence="1">
    <location>
        <begin position="38"/>
        <end position="75"/>
    </location>
</feature>
<protein>
    <submittedName>
        <fullName evidence="2">BQ5605_C036g11551 protein</fullName>
    </submittedName>
</protein>
<evidence type="ECO:0000313" key="2">
    <source>
        <dbReference type="EMBL" id="SGY96221.1"/>
    </source>
</evidence>
<reference evidence="2 3" key="1">
    <citation type="submission" date="2016-11" db="EMBL/GenBank/DDBJ databases">
        <authorList>
            <person name="Jaros S."/>
            <person name="Januszkiewicz K."/>
            <person name="Wedrychowicz H."/>
        </authorList>
    </citation>
    <scope>NUCLEOTIDE SEQUENCE [LARGE SCALE GENOMIC DNA]</scope>
</reference>
<feature type="compositionally biased region" description="Polar residues" evidence="1">
    <location>
        <begin position="38"/>
        <end position="55"/>
    </location>
</feature>
<dbReference type="AlphaFoldDB" id="A0A2X0PGK5"/>
<keyword evidence="3" id="KW-1185">Reference proteome</keyword>
<dbReference type="EMBL" id="FQNC01000063">
    <property type="protein sequence ID" value="SGY96221.1"/>
    <property type="molecule type" value="Genomic_DNA"/>
</dbReference>
<name>A0A2X0PGK5_9BASI</name>